<dbReference type="InterPro" id="IPR001680">
    <property type="entry name" value="WD40_rpt"/>
</dbReference>
<dbReference type="GO" id="GO:0012505">
    <property type="term" value="C:endomembrane system"/>
    <property type="evidence" value="ECO:0007669"/>
    <property type="project" value="UniProtKB-SubCell"/>
</dbReference>
<dbReference type="Gene3D" id="2.130.10.10">
    <property type="entry name" value="YVTN repeat-like/Quinoprotein amine dehydrogenase"/>
    <property type="match status" value="1"/>
</dbReference>
<dbReference type="AlphaFoldDB" id="A0AAI9SW88"/>
<dbReference type="GO" id="GO:0015031">
    <property type="term" value="P:protein transport"/>
    <property type="evidence" value="ECO:0007669"/>
    <property type="project" value="UniProtKB-KW"/>
</dbReference>
<evidence type="ECO:0000313" key="11">
    <source>
        <dbReference type="Proteomes" id="UP001202479"/>
    </source>
</evidence>
<dbReference type="GO" id="GO:0005774">
    <property type="term" value="C:vacuolar membrane"/>
    <property type="evidence" value="ECO:0007669"/>
    <property type="project" value="UniProtKB-SubCell"/>
</dbReference>
<evidence type="ECO:0000256" key="3">
    <source>
        <dbReference type="ARBA" id="ARBA00022554"/>
    </source>
</evidence>
<organism evidence="10 11">
    <name type="scientific">Candida oxycetoniae</name>
    <dbReference type="NCBI Taxonomy" id="497107"/>
    <lineage>
        <taxon>Eukaryota</taxon>
        <taxon>Fungi</taxon>
        <taxon>Dikarya</taxon>
        <taxon>Ascomycota</taxon>
        <taxon>Saccharomycotina</taxon>
        <taxon>Pichiomycetes</taxon>
        <taxon>Debaryomycetaceae</taxon>
        <taxon>Candida/Lodderomyces clade</taxon>
        <taxon>Candida</taxon>
    </lineage>
</organism>
<dbReference type="SMART" id="SM00320">
    <property type="entry name" value="WD40"/>
    <property type="match status" value="3"/>
</dbReference>
<evidence type="ECO:0000256" key="5">
    <source>
        <dbReference type="ARBA" id="ARBA00022737"/>
    </source>
</evidence>
<protein>
    <submittedName>
        <fullName evidence="10">Atg18</fullName>
    </submittedName>
</protein>
<comment type="similarity">
    <text evidence="7">Belongs to the WD repeat PROPPIN family.</text>
</comment>
<dbReference type="Pfam" id="PF21032">
    <property type="entry name" value="PROPPIN"/>
    <property type="match status" value="2"/>
</dbReference>
<dbReference type="InterPro" id="IPR048720">
    <property type="entry name" value="PROPPIN"/>
</dbReference>
<keyword evidence="2" id="KW-0813">Transport</keyword>
<sequence>MINDLAFNSDYSSISVSTDEGHKIFNCEPFGELYSSDEVPLRKSISNSLDDNDDDNKGPTTSSTVSLKNELGEDTDHNGNYPTLFLRMLYSTSLTIIVPKRADNKLLKIFNLKQNLKIIDLEFNASIIDVKLNRKRLVVVLQNGEVHIYDLSCIKLIKILRLHFDKPNTCEFIGDLSAKDVSWLAIPMSLIMESSDLFGSSLSLSDANSSVTLNSKDASVVDHFYFDEYLKMTPKNSHSNGLLNKSQISLKDMQSEGGGWVLIFDTINLRPVIIFKAHDSAIAKITMSSNSYKLATASVKGTILRVFDLQIPDDGDKAEIISVKNLRRGHNLTKINSMSFHNDDRILGCGSESMTIHLFELAGMRNGDDRGNDPPATTQGRNWNDSFSDYDNQSDGEGNRSSSEDLNESLANLLLSKPIEEKTKVGADQEGEHHLKSKSWFSKTRKKFTENVYTNSVFQKIPYKDYFENLIWEPPKRSFAFIKVPEHTVTNEKSSCSKFQIGFCGNIVYIASYRSGIFYQYQLPKKKIVNRSGGASLENQEENEKRGKCILLGEYSLS</sequence>
<evidence type="ECO:0000256" key="4">
    <source>
        <dbReference type="ARBA" id="ARBA00022574"/>
    </source>
</evidence>
<dbReference type="SUPFAM" id="SSF50978">
    <property type="entry name" value="WD40 repeat-like"/>
    <property type="match status" value="1"/>
</dbReference>
<dbReference type="RefSeq" id="XP_049179646.1">
    <property type="nucleotide sequence ID" value="XM_049324650.1"/>
</dbReference>
<evidence type="ECO:0000313" key="10">
    <source>
        <dbReference type="EMBL" id="KAI3403899.2"/>
    </source>
</evidence>
<dbReference type="Proteomes" id="UP001202479">
    <property type="component" value="Unassembled WGS sequence"/>
</dbReference>
<evidence type="ECO:0000256" key="1">
    <source>
        <dbReference type="ARBA" id="ARBA00004184"/>
    </source>
</evidence>
<feature type="region of interest" description="Disordered" evidence="9">
    <location>
        <begin position="366"/>
        <end position="404"/>
    </location>
</feature>
<comment type="caution">
    <text evidence="10">The sequence shown here is derived from an EMBL/GenBank/DDBJ whole genome shotgun (WGS) entry which is preliminary data.</text>
</comment>
<keyword evidence="4" id="KW-0853">WD repeat</keyword>
<evidence type="ECO:0000256" key="2">
    <source>
        <dbReference type="ARBA" id="ARBA00022448"/>
    </source>
</evidence>
<proteinExistence type="inferred from homology"/>
<gene>
    <name evidence="10" type="ORF">KGF56_003329</name>
</gene>
<feature type="compositionally biased region" description="Polar residues" evidence="9">
    <location>
        <begin position="58"/>
        <end position="67"/>
    </location>
</feature>
<evidence type="ECO:0000256" key="6">
    <source>
        <dbReference type="ARBA" id="ARBA00022927"/>
    </source>
</evidence>
<keyword evidence="3" id="KW-0926">Vacuole</keyword>
<dbReference type="GeneID" id="73380944"/>
<evidence type="ECO:0000256" key="7">
    <source>
        <dbReference type="ARBA" id="ARBA00025740"/>
    </source>
</evidence>
<keyword evidence="6" id="KW-0653">Protein transport</keyword>
<dbReference type="InterPro" id="IPR036322">
    <property type="entry name" value="WD40_repeat_dom_sf"/>
</dbReference>
<accession>A0AAI9SW88</accession>
<dbReference type="EMBL" id="JAHUZD010000118">
    <property type="protein sequence ID" value="KAI3403899.2"/>
    <property type="molecule type" value="Genomic_DNA"/>
</dbReference>
<feature type="region of interest" description="Disordered" evidence="9">
    <location>
        <begin position="45"/>
        <end position="74"/>
    </location>
</feature>
<keyword evidence="11" id="KW-1185">Reference proteome</keyword>
<dbReference type="InterPro" id="IPR015943">
    <property type="entry name" value="WD40/YVTN_repeat-like_dom_sf"/>
</dbReference>
<reference evidence="10" key="1">
    <citation type="journal article" date="2022" name="DNA Res.">
        <title>Genome analysis of five recently described species of the CUG-Ser clade uncovers Candida theae as a new hybrid lineage with pathogenic potential in the Candida parapsilosis species complex.</title>
        <authorList>
            <person name="Mixao V."/>
            <person name="Del Olmo V."/>
            <person name="Hegedusova E."/>
            <person name="Saus E."/>
            <person name="Pryszcz L."/>
            <person name="Cillingova A."/>
            <person name="Nosek J."/>
            <person name="Gabaldon T."/>
        </authorList>
    </citation>
    <scope>NUCLEOTIDE SEQUENCE</scope>
    <source>
        <strain evidence="10">CBS 10844</strain>
    </source>
</reference>
<feature type="compositionally biased region" description="Polar residues" evidence="9">
    <location>
        <begin position="375"/>
        <end position="401"/>
    </location>
</feature>
<comment type="subcellular location">
    <subcellularLocation>
        <location evidence="1">Endomembrane system</location>
        <topology evidence="1">Peripheral membrane protein</topology>
    </subcellularLocation>
    <subcellularLocation>
        <location evidence="8">Vacuole membrane</location>
    </subcellularLocation>
</comment>
<dbReference type="PANTHER" id="PTHR11227">
    <property type="entry name" value="WD-REPEAT PROTEIN INTERACTING WITH PHOSPHOINOSIDES WIPI -RELATED"/>
    <property type="match status" value="1"/>
</dbReference>
<keyword evidence="5" id="KW-0677">Repeat</keyword>
<evidence type="ECO:0000256" key="8">
    <source>
        <dbReference type="ARBA" id="ARBA00037813"/>
    </source>
</evidence>
<evidence type="ECO:0000256" key="9">
    <source>
        <dbReference type="SAM" id="MobiDB-lite"/>
    </source>
</evidence>
<name>A0AAI9SW88_9ASCO</name>